<protein>
    <submittedName>
        <fullName evidence="2">Uncharacterized protein</fullName>
    </submittedName>
</protein>
<feature type="region of interest" description="Disordered" evidence="1">
    <location>
        <begin position="115"/>
        <end position="149"/>
    </location>
</feature>
<dbReference type="Proteomes" id="UP001159363">
    <property type="component" value="Chromosome X"/>
</dbReference>
<evidence type="ECO:0000313" key="2">
    <source>
        <dbReference type="EMBL" id="KAJ8886283.1"/>
    </source>
</evidence>
<organism evidence="2 3">
    <name type="scientific">Dryococelus australis</name>
    <dbReference type="NCBI Taxonomy" id="614101"/>
    <lineage>
        <taxon>Eukaryota</taxon>
        <taxon>Metazoa</taxon>
        <taxon>Ecdysozoa</taxon>
        <taxon>Arthropoda</taxon>
        <taxon>Hexapoda</taxon>
        <taxon>Insecta</taxon>
        <taxon>Pterygota</taxon>
        <taxon>Neoptera</taxon>
        <taxon>Polyneoptera</taxon>
        <taxon>Phasmatodea</taxon>
        <taxon>Verophasmatodea</taxon>
        <taxon>Anareolatae</taxon>
        <taxon>Phasmatidae</taxon>
        <taxon>Eurycanthinae</taxon>
        <taxon>Dryococelus</taxon>
    </lineage>
</organism>
<reference evidence="2 3" key="1">
    <citation type="submission" date="2023-02" db="EMBL/GenBank/DDBJ databases">
        <title>LHISI_Scaffold_Assembly.</title>
        <authorList>
            <person name="Stuart O.P."/>
            <person name="Cleave R."/>
            <person name="Magrath M.J.L."/>
            <person name="Mikheyev A.S."/>
        </authorList>
    </citation>
    <scope>NUCLEOTIDE SEQUENCE [LARGE SCALE GENOMIC DNA]</scope>
    <source>
        <strain evidence="2">Daus_M_001</strain>
        <tissue evidence="2">Leg muscle</tissue>
    </source>
</reference>
<gene>
    <name evidence="2" type="ORF">PR048_012492</name>
</gene>
<name>A0ABQ9HQX8_9NEOP</name>
<proteinExistence type="predicted"/>
<keyword evidence="3" id="KW-1185">Reference proteome</keyword>
<evidence type="ECO:0000313" key="3">
    <source>
        <dbReference type="Proteomes" id="UP001159363"/>
    </source>
</evidence>
<comment type="caution">
    <text evidence="2">The sequence shown here is derived from an EMBL/GenBank/DDBJ whole genome shotgun (WGS) entry which is preliminary data.</text>
</comment>
<dbReference type="EMBL" id="JARBHB010000004">
    <property type="protein sequence ID" value="KAJ8886283.1"/>
    <property type="molecule type" value="Genomic_DNA"/>
</dbReference>
<accession>A0ABQ9HQX8</accession>
<evidence type="ECO:0000256" key="1">
    <source>
        <dbReference type="SAM" id="MobiDB-lite"/>
    </source>
</evidence>
<sequence>MFEGLVGGSADHSPLAFHQGEQGSIPRRITPGFSHVEIGQDDAAARLVFSEISRFPRPLIPAFLRTHIKHPHRLSRPRYLDPSKFLHSLTHSVSVMQFIAPQLMVQGFLGSSPGQGRMEIPEETRRPAASPATIPTYENPGATLPGIEPGSPWWDKTVQECKDRGKWEYPEKTCRHEPSSNTIPICENPGANPPGIKPGSPWWEASALAHAPPLPLLKIEICFPQARLPAVPGDRCREQYSTGRSCAPVQQCTASVNEFATSRVRCIVVT</sequence>